<dbReference type="InterPro" id="IPR049354">
    <property type="entry name" value="GpP-like_N"/>
</dbReference>
<dbReference type="InterPro" id="IPR026276">
    <property type="entry name" value="Baseplate_GpP"/>
</dbReference>
<feature type="domain" description="Baseplate hub protein gp44-like N-terminal" evidence="1">
    <location>
        <begin position="8"/>
        <end position="91"/>
    </location>
</feature>
<evidence type="ECO:0000313" key="4">
    <source>
        <dbReference type="EMBL" id="QZP25556.1"/>
    </source>
</evidence>
<evidence type="ECO:0000259" key="3">
    <source>
        <dbReference type="Pfam" id="PF22255"/>
    </source>
</evidence>
<feature type="domain" description="Baseplate hub protein gp44/GpP-like second" evidence="3">
    <location>
        <begin position="95"/>
        <end position="177"/>
    </location>
</feature>
<dbReference type="Pfam" id="PF21683">
    <property type="entry name" value="GpP-like_1st"/>
    <property type="match status" value="1"/>
</dbReference>
<proteinExistence type="predicted"/>
<dbReference type="Proteomes" id="UP000825591">
    <property type="component" value="Chromosome"/>
</dbReference>
<dbReference type="InterPro" id="IPR053982">
    <property type="entry name" value="Gp44/GpP-like_C"/>
</dbReference>
<dbReference type="InterPro" id="IPR023399">
    <property type="entry name" value="Baseplate-like_2-layer_sand"/>
</dbReference>
<protein>
    <submittedName>
        <fullName evidence="4">Baseplate protein</fullName>
    </submittedName>
</protein>
<evidence type="ECO:0000259" key="2">
    <source>
        <dbReference type="Pfam" id="PF21929"/>
    </source>
</evidence>
<evidence type="ECO:0000313" key="5">
    <source>
        <dbReference type="Proteomes" id="UP000825591"/>
    </source>
</evidence>
<dbReference type="EMBL" id="CP081966">
    <property type="protein sequence ID" value="QZP25556.1"/>
    <property type="molecule type" value="Genomic_DNA"/>
</dbReference>
<dbReference type="RefSeq" id="WP_028690626.1">
    <property type="nucleotide sequence ID" value="NZ_CP081966.1"/>
</dbReference>
<dbReference type="PIRSF" id="PIRSF004440">
    <property type="entry name" value="GpP"/>
    <property type="match status" value="1"/>
</dbReference>
<dbReference type="Pfam" id="PF21929">
    <property type="entry name" value="GpP_4th"/>
    <property type="match status" value="1"/>
</dbReference>
<dbReference type="SUPFAM" id="SSF69279">
    <property type="entry name" value="Phage tail proteins"/>
    <property type="match status" value="2"/>
</dbReference>
<organism evidence="4 5">
    <name type="scientific">Pseudomonas mosselii</name>
    <dbReference type="NCBI Taxonomy" id="78327"/>
    <lineage>
        <taxon>Bacteria</taxon>
        <taxon>Pseudomonadati</taxon>
        <taxon>Pseudomonadota</taxon>
        <taxon>Gammaproteobacteria</taxon>
        <taxon>Pseudomonadales</taxon>
        <taxon>Pseudomonadaceae</taxon>
        <taxon>Pseudomonas</taxon>
    </lineage>
</organism>
<evidence type="ECO:0000259" key="1">
    <source>
        <dbReference type="Pfam" id="PF21683"/>
    </source>
</evidence>
<gene>
    <name evidence="4" type="ORF">K5H97_22545</name>
</gene>
<feature type="domain" description="Baseplate hub protein gp44/GpP-like C-terminal" evidence="2">
    <location>
        <begin position="256"/>
        <end position="338"/>
    </location>
</feature>
<sequence length="351" mass="38495">MGDPRNAVTLSVNGLDYGGWTSVSISAGFEQQARSFKLGITWQWPGQGAAVRIMAGDRCELRIGSDLVLTGWVSATPINHAHQQTGLTVQGESLTVDLVECSAINQPGQWRQQRLEQIAQALAAPYGVRVRSELGSLKPIAHHAIQPGETVFQSLDRLLTVQTAYSTDDAEGRLVLIRPGSGGQACDALEVGRNVLSGGAALSQQKRFAEYRVCAQRKGKDGEEARKACEVQATAFDPAVRRRVLLINESRAMSETDAQHRVDWEARSREAQTWQATYKVQGWRQSNGELWRQNTLVWVVDPIIGLQRWMLIAKVTYDLDANGSLTTLEVAPPAKFELNPTDPQRPEAAAG</sequence>
<reference evidence="4 5" key="1">
    <citation type="submission" date="2021-08" db="EMBL/GenBank/DDBJ databases">
        <title>Bactericidal Effect of Pseudomonas oryziphila sp. nov., a novel Pseudomonas Species Against Xanthomonas oryzae Reduces Disease Severity of Bacterial Leaf Streak of Rice.</title>
        <authorList>
            <person name="Yang R."/>
            <person name="Li S."/>
            <person name="Li Y."/>
            <person name="Yan Y."/>
            <person name="Fang Y."/>
            <person name="Zou L."/>
            <person name="Chen G."/>
        </authorList>
    </citation>
    <scope>NUCLEOTIDE SEQUENCE [LARGE SCALE GENOMIC DNA]</scope>
    <source>
        <strain evidence="4 5">DSM 17497</strain>
    </source>
</reference>
<accession>A0ABX9AXI0</accession>
<dbReference type="Gene3D" id="3.30.1920.10">
    <property type="entry name" value="Baseplate protein-like domains - 2 layer sandwich fold"/>
    <property type="match status" value="1"/>
</dbReference>
<name>A0ABX9AXI0_9PSED</name>
<dbReference type="Gene3D" id="3.55.50.10">
    <property type="entry name" value="Baseplate protein-like domains"/>
    <property type="match status" value="1"/>
</dbReference>
<keyword evidence="5" id="KW-1185">Reference proteome</keyword>
<dbReference type="Pfam" id="PF22255">
    <property type="entry name" value="Gp44-like_2nd"/>
    <property type="match status" value="1"/>
</dbReference>
<dbReference type="InterPro" id="IPR053981">
    <property type="entry name" value="Gp44/GpP-like_2nd"/>
</dbReference>
<dbReference type="Gene3D" id="2.30.300.10">
    <property type="entry name" value="Baseplate protein-like domain - beta roll fold"/>
    <property type="match status" value="1"/>
</dbReference>